<accession>A0A7E4V527</accession>
<feature type="transmembrane region" description="Helical" evidence="7">
    <location>
        <begin position="35"/>
        <end position="56"/>
    </location>
</feature>
<dbReference type="InterPro" id="IPR038765">
    <property type="entry name" value="Papain-like_cys_pep_sf"/>
</dbReference>
<dbReference type="PANTHER" id="PTHR12411">
    <property type="entry name" value="CYSTEINE PROTEASE FAMILY C1-RELATED"/>
    <property type="match status" value="1"/>
</dbReference>
<evidence type="ECO:0000256" key="4">
    <source>
        <dbReference type="ARBA" id="ARBA00022807"/>
    </source>
</evidence>
<proteinExistence type="inferred from homology"/>
<keyword evidence="2" id="KW-0645">Protease</keyword>
<comment type="similarity">
    <text evidence="1">Belongs to the peptidase C1 family.</text>
</comment>
<dbReference type="InterPro" id="IPR013201">
    <property type="entry name" value="Prot_inhib_I29"/>
</dbReference>
<dbReference type="PROSITE" id="PS00139">
    <property type="entry name" value="THIOL_PROTEASE_CYS"/>
    <property type="match status" value="1"/>
</dbReference>
<keyword evidence="7" id="KW-0472">Membrane</keyword>
<reference evidence="10" key="1">
    <citation type="journal article" date="2013" name="Genetics">
        <title>The draft genome and transcriptome of Panagrellus redivivus are shaped by the harsh demands of a free-living lifestyle.</title>
        <authorList>
            <person name="Srinivasan J."/>
            <person name="Dillman A.R."/>
            <person name="Macchietto M.G."/>
            <person name="Heikkinen L."/>
            <person name="Lakso M."/>
            <person name="Fracchia K.M."/>
            <person name="Antoshechkin I."/>
            <person name="Mortazavi A."/>
            <person name="Wong G."/>
            <person name="Sternberg P.W."/>
        </authorList>
    </citation>
    <scope>NUCLEOTIDE SEQUENCE [LARGE SCALE GENOMIC DNA]</scope>
    <source>
        <strain evidence="10">MT8872</strain>
    </source>
</reference>
<evidence type="ECO:0000259" key="8">
    <source>
        <dbReference type="SMART" id="SM00645"/>
    </source>
</evidence>
<reference evidence="11" key="2">
    <citation type="submission" date="2020-10" db="UniProtKB">
        <authorList>
            <consortium name="WormBaseParasite"/>
        </authorList>
    </citation>
    <scope>IDENTIFICATION</scope>
</reference>
<dbReference type="Gene3D" id="3.90.70.10">
    <property type="entry name" value="Cysteine proteinases"/>
    <property type="match status" value="1"/>
</dbReference>
<keyword evidence="10" id="KW-1185">Reference proteome</keyword>
<dbReference type="PROSITE" id="PS00639">
    <property type="entry name" value="THIOL_PROTEASE_HIS"/>
    <property type="match status" value="1"/>
</dbReference>
<dbReference type="AlphaFoldDB" id="A0A7E4V527"/>
<keyword evidence="7" id="KW-0812">Transmembrane</keyword>
<dbReference type="PRINTS" id="PR00705">
    <property type="entry name" value="PAPAIN"/>
</dbReference>
<dbReference type="GO" id="GO:0008234">
    <property type="term" value="F:cysteine-type peptidase activity"/>
    <property type="evidence" value="ECO:0007669"/>
    <property type="project" value="UniProtKB-KW"/>
</dbReference>
<feature type="domain" description="Cathepsin propeptide inhibitor" evidence="9">
    <location>
        <begin position="103"/>
        <end position="159"/>
    </location>
</feature>
<evidence type="ECO:0000256" key="3">
    <source>
        <dbReference type="ARBA" id="ARBA00022801"/>
    </source>
</evidence>
<evidence type="ECO:0000259" key="9">
    <source>
        <dbReference type="SMART" id="SM00848"/>
    </source>
</evidence>
<evidence type="ECO:0000256" key="6">
    <source>
        <dbReference type="ARBA" id="ARBA00023157"/>
    </source>
</evidence>
<dbReference type="CDD" id="cd02248">
    <property type="entry name" value="Peptidase_C1A"/>
    <property type="match status" value="1"/>
</dbReference>
<evidence type="ECO:0000313" key="11">
    <source>
        <dbReference type="WBParaSite" id="Pan_g16608.t1"/>
    </source>
</evidence>
<keyword evidence="7" id="KW-1133">Transmembrane helix</keyword>
<keyword evidence="5" id="KW-0865">Zymogen</keyword>
<evidence type="ECO:0000256" key="1">
    <source>
        <dbReference type="ARBA" id="ARBA00008455"/>
    </source>
</evidence>
<evidence type="ECO:0000313" key="10">
    <source>
        <dbReference type="Proteomes" id="UP000492821"/>
    </source>
</evidence>
<dbReference type="Proteomes" id="UP000492821">
    <property type="component" value="Unassembled WGS sequence"/>
</dbReference>
<sequence length="405" mass="44945">MVPSKSSELALIEDSVIAGHRLQAKATTSNVTCKLFQGFIIFFVLCLLFSVGAHCLKKHVFGNDDSDHKLFRDEMPKQGEINLLRKMLPDEVRDVDDAVLSEFEKLVKDLNITYASNDDIIKRFQTFTDNLKKIEHLQSRSTNALFGANRFALMSDDELRAYVMPYAEHSRTVSTLLSESETVDEAAAPLPTRPAFVDWRTRGVVTRVKDQGSCGSCWAFAVTATIESLRAIRGHPLEERSEQELIDCDDDNNGCHGGYRPYAFRYIKESGLTLEKLYFYMAKKQSCRKITGQKVKISGWKSFPLDESYLADWVAANGPVTIGVNVTRGMFAYKSGVFAPTAEDCAHKSLGSHALAVVGYGEENGDTYWLLKNSWGTSAGENGYLKMKRGVNSCGIGHAAFGPVA</sequence>
<name>A0A7E4V527_PANRE</name>
<feature type="domain" description="Peptidase C1A papain C-terminal" evidence="8">
    <location>
        <begin position="193"/>
        <end position="404"/>
    </location>
</feature>
<evidence type="ECO:0000256" key="2">
    <source>
        <dbReference type="ARBA" id="ARBA00022670"/>
    </source>
</evidence>
<dbReference type="InterPro" id="IPR000169">
    <property type="entry name" value="Pept_cys_AS"/>
</dbReference>
<keyword evidence="4" id="KW-0788">Thiol protease</keyword>
<dbReference type="InterPro" id="IPR039417">
    <property type="entry name" value="Peptidase_C1A_papain-like"/>
</dbReference>
<dbReference type="SMART" id="SM00848">
    <property type="entry name" value="Inhibitor_I29"/>
    <property type="match status" value="1"/>
</dbReference>
<keyword evidence="6" id="KW-1015">Disulfide bond</keyword>
<dbReference type="SMART" id="SM00645">
    <property type="entry name" value="Pept_C1"/>
    <property type="match status" value="1"/>
</dbReference>
<keyword evidence="3" id="KW-0378">Hydrolase</keyword>
<protein>
    <submittedName>
        <fullName evidence="11">Pept_C1 domain-containing protein</fullName>
    </submittedName>
</protein>
<organism evidence="10 11">
    <name type="scientific">Panagrellus redivivus</name>
    <name type="common">Microworm</name>
    <dbReference type="NCBI Taxonomy" id="6233"/>
    <lineage>
        <taxon>Eukaryota</taxon>
        <taxon>Metazoa</taxon>
        <taxon>Ecdysozoa</taxon>
        <taxon>Nematoda</taxon>
        <taxon>Chromadorea</taxon>
        <taxon>Rhabditida</taxon>
        <taxon>Tylenchina</taxon>
        <taxon>Panagrolaimomorpha</taxon>
        <taxon>Panagrolaimoidea</taxon>
        <taxon>Panagrolaimidae</taxon>
        <taxon>Panagrellus</taxon>
    </lineage>
</organism>
<dbReference type="GO" id="GO:0006508">
    <property type="term" value="P:proteolysis"/>
    <property type="evidence" value="ECO:0007669"/>
    <property type="project" value="UniProtKB-KW"/>
</dbReference>
<dbReference type="Pfam" id="PF00112">
    <property type="entry name" value="Peptidase_C1"/>
    <property type="match status" value="1"/>
</dbReference>
<dbReference type="InterPro" id="IPR000668">
    <property type="entry name" value="Peptidase_C1A_C"/>
</dbReference>
<dbReference type="SUPFAM" id="SSF54001">
    <property type="entry name" value="Cysteine proteinases"/>
    <property type="match status" value="1"/>
</dbReference>
<dbReference type="InterPro" id="IPR025660">
    <property type="entry name" value="Pept_his_AS"/>
</dbReference>
<dbReference type="WBParaSite" id="Pan_g16608.t1">
    <property type="protein sequence ID" value="Pan_g16608.t1"/>
    <property type="gene ID" value="Pan_g16608"/>
</dbReference>
<dbReference type="Pfam" id="PF08246">
    <property type="entry name" value="Inhibitor_I29"/>
    <property type="match status" value="1"/>
</dbReference>
<evidence type="ECO:0000256" key="7">
    <source>
        <dbReference type="SAM" id="Phobius"/>
    </source>
</evidence>
<evidence type="ECO:0000256" key="5">
    <source>
        <dbReference type="ARBA" id="ARBA00023145"/>
    </source>
</evidence>
<dbReference type="InterPro" id="IPR013128">
    <property type="entry name" value="Peptidase_C1A"/>
</dbReference>
<dbReference type="FunFam" id="3.90.70.10:FF:000103">
    <property type="entry name" value="Hypothetical LOC496748"/>
    <property type="match status" value="1"/>
</dbReference>